<name>A0A1I2G441_9MICO</name>
<dbReference type="InterPro" id="IPR014519">
    <property type="entry name" value="UCP024492"/>
</dbReference>
<sequence>MVALWTLGHGRLDEDGLLAQLATADVRRLVDVRRFPGSRTNHAVSRDVLPNWLPDAGVEYVWAPDLGGRRTLPKDEPVVDTWWRVAAFQAYAAYTRTPEFSAALDALLAQADEVPTAIMCSESVWWRCHRRVIADVAVLGRDAQVTHLMPGGRTTAHAPSSGARRLPDGSLVWDGAPE</sequence>
<evidence type="ECO:0000313" key="3">
    <source>
        <dbReference type="Proteomes" id="UP000198520"/>
    </source>
</evidence>
<dbReference type="RefSeq" id="WP_093377177.1">
    <property type="nucleotide sequence ID" value="NZ_BNAN01000002.1"/>
</dbReference>
<dbReference type="EMBL" id="FONZ01000002">
    <property type="protein sequence ID" value="SFF12302.1"/>
    <property type="molecule type" value="Genomic_DNA"/>
</dbReference>
<organism evidence="2 3">
    <name type="scientific">Flavimobilis marinus</name>
    <dbReference type="NCBI Taxonomy" id="285351"/>
    <lineage>
        <taxon>Bacteria</taxon>
        <taxon>Bacillati</taxon>
        <taxon>Actinomycetota</taxon>
        <taxon>Actinomycetes</taxon>
        <taxon>Micrococcales</taxon>
        <taxon>Jonesiaceae</taxon>
        <taxon>Flavimobilis</taxon>
    </lineage>
</organism>
<accession>A0A1I2G441</accession>
<dbReference type="STRING" id="285351.SAMN04488035_1715"/>
<reference evidence="3" key="1">
    <citation type="submission" date="2016-10" db="EMBL/GenBank/DDBJ databases">
        <authorList>
            <person name="Varghese N."/>
            <person name="Submissions S."/>
        </authorList>
    </citation>
    <scope>NUCLEOTIDE SEQUENCE [LARGE SCALE GENOMIC DNA]</scope>
    <source>
        <strain evidence="3">DSM 19083</strain>
    </source>
</reference>
<evidence type="ECO:0008006" key="4">
    <source>
        <dbReference type="Google" id="ProtNLM"/>
    </source>
</evidence>
<dbReference type="Proteomes" id="UP000198520">
    <property type="component" value="Unassembled WGS sequence"/>
</dbReference>
<dbReference type="InterPro" id="IPR007438">
    <property type="entry name" value="DUF488"/>
</dbReference>
<dbReference type="PIRSF" id="PIRSF024492">
    <property type="entry name" value="UCP024492"/>
    <property type="match status" value="1"/>
</dbReference>
<dbReference type="OrthoDB" id="9789109at2"/>
<dbReference type="Pfam" id="PF04343">
    <property type="entry name" value="DUF488"/>
    <property type="match status" value="1"/>
</dbReference>
<dbReference type="AlphaFoldDB" id="A0A1I2G441"/>
<gene>
    <name evidence="2" type="ORF">SAMN04488035_1715</name>
</gene>
<protein>
    <recommendedName>
        <fullName evidence="4">DUF488 domain-containing protein</fullName>
    </recommendedName>
</protein>
<dbReference type="PANTHER" id="PTHR39337:SF1">
    <property type="entry name" value="BLR5642 PROTEIN"/>
    <property type="match status" value="1"/>
</dbReference>
<evidence type="ECO:0000313" key="2">
    <source>
        <dbReference type="EMBL" id="SFF12302.1"/>
    </source>
</evidence>
<evidence type="ECO:0000256" key="1">
    <source>
        <dbReference type="SAM" id="MobiDB-lite"/>
    </source>
</evidence>
<dbReference type="PANTHER" id="PTHR39337">
    <property type="entry name" value="BLR5642 PROTEIN"/>
    <property type="match status" value="1"/>
</dbReference>
<proteinExistence type="predicted"/>
<keyword evidence="3" id="KW-1185">Reference proteome</keyword>
<feature type="region of interest" description="Disordered" evidence="1">
    <location>
        <begin position="150"/>
        <end position="178"/>
    </location>
</feature>